<dbReference type="GeneID" id="14696454"/>
<organism evidence="1 2">
    <name type="scientific">Plasmodium cynomolgi (strain B)</name>
    <dbReference type="NCBI Taxonomy" id="1120755"/>
    <lineage>
        <taxon>Eukaryota</taxon>
        <taxon>Sar</taxon>
        <taxon>Alveolata</taxon>
        <taxon>Apicomplexa</taxon>
        <taxon>Aconoidasida</taxon>
        <taxon>Haemosporida</taxon>
        <taxon>Plasmodiidae</taxon>
        <taxon>Plasmodium</taxon>
        <taxon>Plasmodium (Plasmodium)</taxon>
    </lineage>
</organism>
<evidence type="ECO:0008006" key="3">
    <source>
        <dbReference type="Google" id="ProtNLM"/>
    </source>
</evidence>
<sequence length="305" mass="35659">MRKLHSGKKKLDFIIHIRIIKSSYPFLIDTWNLYEEFDKPVVDEETILYYDYICQVVLGMTDRKNEKYKNVCKKLMNNLDVYHSATRMKPISPSSKRCKTMNYWLYHVINKVKIPAELINKIFKKSNDIVFSDPDKHICFNTYDEKIIDPLKIIKLYNLQENIEIFLSTLKQKGSDNYCFCKKYIYECVDIYKDMNRLYCTNTDYRNNKYKSTCDILSSFNSSYMEYLYRKLDADEKIPSLLSEENEPFEKCLSAQDSIRVSTIEHANSNSSTTGGVSTAFGTIAGATSILALIYKVNTRIILNV</sequence>
<gene>
    <name evidence="1" type="ORF">PCYB_006610</name>
</gene>
<dbReference type="PhylomeDB" id="K6VKE3"/>
<accession>K6VKE3</accession>
<dbReference type="OrthoDB" id="384458at2759"/>
<reference evidence="1 2" key="1">
    <citation type="journal article" date="2012" name="Nat. Genet.">
        <title>Plasmodium cynomolgi genome sequences provide insight into Plasmodium vivax and the monkey malaria clade.</title>
        <authorList>
            <person name="Tachibana S."/>
            <person name="Sullivan S.A."/>
            <person name="Kawai S."/>
            <person name="Nakamura S."/>
            <person name="Kim H.R."/>
            <person name="Goto N."/>
            <person name="Arisue N."/>
            <person name="Palacpac N.M.Q."/>
            <person name="Honma H."/>
            <person name="Yagi M."/>
            <person name="Tougan T."/>
            <person name="Katakai Y."/>
            <person name="Kaneko O."/>
            <person name="Mita T."/>
            <person name="Kita K."/>
            <person name="Yasutomi Y."/>
            <person name="Sutton P.L."/>
            <person name="Shakhbatyan R."/>
            <person name="Horii T."/>
            <person name="Yasunaga T."/>
            <person name="Barnwell J.W."/>
            <person name="Escalante A.A."/>
            <person name="Carlton J.M."/>
            <person name="Tanabe K."/>
        </authorList>
    </citation>
    <scope>NUCLEOTIDE SEQUENCE [LARGE SCALE GENOMIC DNA]</scope>
    <source>
        <strain evidence="1 2">B</strain>
    </source>
</reference>
<evidence type="ECO:0000313" key="2">
    <source>
        <dbReference type="Proteomes" id="UP000006319"/>
    </source>
</evidence>
<dbReference type="VEuPathDB" id="PlasmoDB:PCYB_006610"/>
<keyword evidence="2" id="KW-1185">Reference proteome</keyword>
<dbReference type="Proteomes" id="UP000006319">
    <property type="component" value="Unassembled WGS sequence"/>
</dbReference>
<dbReference type="AlphaFoldDB" id="K6VKE3"/>
<dbReference type="RefSeq" id="XP_004228130.1">
    <property type="nucleotide sequence ID" value="XM_004228082.1"/>
</dbReference>
<evidence type="ECO:0000313" key="1">
    <source>
        <dbReference type="EMBL" id="GAB69912.1"/>
    </source>
</evidence>
<name>K6VKE3_PLACD</name>
<dbReference type="KEGG" id="pcy:PCYB_006610"/>
<proteinExistence type="predicted"/>
<protein>
    <recommendedName>
        <fullName evidence="3">CYIR protein</fullName>
    </recommendedName>
</protein>
<dbReference type="EMBL" id="DF158141">
    <property type="protein sequence ID" value="GAB69912.1"/>
    <property type="molecule type" value="Genomic_DNA"/>
</dbReference>
<dbReference type="OMA" id="IIHIRII"/>